<evidence type="ECO:0000313" key="10">
    <source>
        <dbReference type="Proteomes" id="UP001061862"/>
    </source>
</evidence>
<evidence type="ECO:0000256" key="7">
    <source>
        <dbReference type="RuleBase" id="RU363032"/>
    </source>
</evidence>
<dbReference type="InterPro" id="IPR000515">
    <property type="entry name" value="MetI-like"/>
</dbReference>
<reference evidence="9 10" key="1">
    <citation type="submission" date="2022-09" db="EMBL/GenBank/DDBJ databases">
        <title>Interaction between co-microsymbionts with complementary sets of symbiotic genes in legume-rhizobium systems.</title>
        <authorList>
            <person name="Safronova V."/>
            <person name="Sazanova A."/>
            <person name="Afonin A."/>
            <person name="Chirak E."/>
        </authorList>
    </citation>
    <scope>NUCLEOTIDE SEQUENCE [LARGE SCALE GENOMIC DNA]</scope>
    <source>
        <strain evidence="9 10">A18/4-1</strain>
    </source>
</reference>
<evidence type="ECO:0000259" key="8">
    <source>
        <dbReference type="PROSITE" id="PS50928"/>
    </source>
</evidence>
<dbReference type="Gene3D" id="1.10.3720.10">
    <property type="entry name" value="MetI-like"/>
    <property type="match status" value="1"/>
</dbReference>
<organism evidence="9 10">
    <name type="scientific">Devosia neptuniae</name>
    <dbReference type="NCBI Taxonomy" id="191302"/>
    <lineage>
        <taxon>Bacteria</taxon>
        <taxon>Pseudomonadati</taxon>
        <taxon>Pseudomonadota</taxon>
        <taxon>Alphaproteobacteria</taxon>
        <taxon>Hyphomicrobiales</taxon>
        <taxon>Devosiaceae</taxon>
        <taxon>Devosia</taxon>
    </lineage>
</organism>
<evidence type="ECO:0000256" key="6">
    <source>
        <dbReference type="ARBA" id="ARBA00023136"/>
    </source>
</evidence>
<dbReference type="Pfam" id="PF00528">
    <property type="entry name" value="BPD_transp_1"/>
    <property type="match status" value="1"/>
</dbReference>
<evidence type="ECO:0000256" key="1">
    <source>
        <dbReference type="ARBA" id="ARBA00004651"/>
    </source>
</evidence>
<dbReference type="PANTHER" id="PTHR43005">
    <property type="entry name" value="BLR7065 PROTEIN"/>
    <property type="match status" value="1"/>
</dbReference>
<evidence type="ECO:0000256" key="5">
    <source>
        <dbReference type="ARBA" id="ARBA00022989"/>
    </source>
</evidence>
<gene>
    <name evidence="9" type="ORF">N8A98_13050</name>
</gene>
<keyword evidence="10" id="KW-1185">Reference proteome</keyword>
<feature type="transmembrane region" description="Helical" evidence="7">
    <location>
        <begin position="225"/>
        <end position="241"/>
    </location>
</feature>
<feature type="transmembrane region" description="Helical" evidence="7">
    <location>
        <begin position="276"/>
        <end position="298"/>
    </location>
</feature>
<keyword evidence="4 7" id="KW-0812">Transmembrane</keyword>
<feature type="domain" description="ABC transmembrane type-1" evidence="8">
    <location>
        <begin position="85"/>
        <end position="299"/>
    </location>
</feature>
<comment type="similarity">
    <text evidence="7">Belongs to the binding-protein-dependent transport system permease family.</text>
</comment>
<dbReference type="PANTHER" id="PTHR43005:SF1">
    <property type="entry name" value="SPERMIDINE_PUTRESCINE TRANSPORT SYSTEM PERMEASE PROTEIN"/>
    <property type="match status" value="1"/>
</dbReference>
<keyword evidence="3" id="KW-1003">Cell membrane</keyword>
<keyword evidence="2 7" id="KW-0813">Transport</keyword>
<feature type="transmembrane region" description="Helical" evidence="7">
    <location>
        <begin position="87"/>
        <end position="110"/>
    </location>
</feature>
<feature type="transmembrane region" description="Helical" evidence="7">
    <location>
        <begin position="162"/>
        <end position="181"/>
    </location>
</feature>
<feature type="transmembrane region" description="Helical" evidence="7">
    <location>
        <begin position="122"/>
        <end position="142"/>
    </location>
</feature>
<dbReference type="RefSeq" id="WP_262171861.1">
    <property type="nucleotide sequence ID" value="NZ_CP104965.1"/>
</dbReference>
<evidence type="ECO:0000256" key="3">
    <source>
        <dbReference type="ARBA" id="ARBA00022475"/>
    </source>
</evidence>
<feature type="transmembrane region" description="Helical" evidence="7">
    <location>
        <begin position="25"/>
        <end position="48"/>
    </location>
</feature>
<dbReference type="InterPro" id="IPR035906">
    <property type="entry name" value="MetI-like_sf"/>
</dbReference>
<keyword evidence="5 7" id="KW-1133">Transmembrane helix</keyword>
<dbReference type="CDD" id="cd06261">
    <property type="entry name" value="TM_PBP2"/>
    <property type="match status" value="1"/>
</dbReference>
<evidence type="ECO:0000256" key="2">
    <source>
        <dbReference type="ARBA" id="ARBA00022448"/>
    </source>
</evidence>
<sequence>MSMVLNTSEAPAWRTRARQLAAPEFVTPAILLAPSILLLVVVVAYPMIQGLFFSFTDGSLMKAGKWVGIDNYTKLLSSPAFYHSLRFSAVFAVCNIVGCYLLGLGLALLLQKDMPGRGVFRVLLLLPWIVPSLVSIVSWRWMIADEGALFNQIIKLFGGSPIYFLSDSTWAVIVVILIKIWRSFPFMMLSLLAALQSIDRSLYEAAAIDGATRWQSFWNVTLPQIKNISIVLCLLMTIWTVNDFDTPWLLAQGGPANATENLVVLAYRFTFARNDVGMGSATSFITLFVLMTLVFFLLRWQRRS</sequence>
<comment type="subcellular location">
    <subcellularLocation>
        <location evidence="1 7">Cell membrane</location>
        <topology evidence="1 7">Multi-pass membrane protein</topology>
    </subcellularLocation>
</comment>
<accession>A0ABY6CIK8</accession>
<dbReference type="EMBL" id="CP104965">
    <property type="protein sequence ID" value="UXN72045.1"/>
    <property type="molecule type" value="Genomic_DNA"/>
</dbReference>
<dbReference type="SUPFAM" id="SSF161098">
    <property type="entry name" value="MetI-like"/>
    <property type="match status" value="1"/>
</dbReference>
<name>A0ABY6CIK8_9HYPH</name>
<evidence type="ECO:0000313" key="9">
    <source>
        <dbReference type="EMBL" id="UXN72045.1"/>
    </source>
</evidence>
<evidence type="ECO:0000256" key="4">
    <source>
        <dbReference type="ARBA" id="ARBA00022692"/>
    </source>
</evidence>
<keyword evidence="6 7" id="KW-0472">Membrane</keyword>
<dbReference type="PROSITE" id="PS50928">
    <property type="entry name" value="ABC_TM1"/>
    <property type="match status" value="1"/>
</dbReference>
<dbReference type="Proteomes" id="UP001061862">
    <property type="component" value="Chromosome"/>
</dbReference>
<proteinExistence type="inferred from homology"/>
<protein>
    <submittedName>
        <fullName evidence="9">Sugar ABC transporter permease</fullName>
    </submittedName>
</protein>